<evidence type="ECO:0000313" key="3">
    <source>
        <dbReference type="Proteomes" id="UP000287188"/>
    </source>
</evidence>
<keyword evidence="1" id="KW-0472">Membrane</keyword>
<dbReference type="Proteomes" id="UP000287188">
    <property type="component" value="Unassembled WGS sequence"/>
</dbReference>
<gene>
    <name evidence="2" type="ORF">KDK_54510</name>
</gene>
<dbReference type="RefSeq" id="WP_126553455.1">
    <property type="nucleotide sequence ID" value="NZ_BIFS01000001.1"/>
</dbReference>
<organism evidence="2 3">
    <name type="scientific">Dictyobacter kobayashii</name>
    <dbReference type="NCBI Taxonomy" id="2014872"/>
    <lineage>
        <taxon>Bacteria</taxon>
        <taxon>Bacillati</taxon>
        <taxon>Chloroflexota</taxon>
        <taxon>Ktedonobacteria</taxon>
        <taxon>Ktedonobacterales</taxon>
        <taxon>Dictyobacteraceae</taxon>
        <taxon>Dictyobacter</taxon>
    </lineage>
</organism>
<evidence type="ECO:0008006" key="4">
    <source>
        <dbReference type="Google" id="ProtNLM"/>
    </source>
</evidence>
<evidence type="ECO:0000313" key="2">
    <source>
        <dbReference type="EMBL" id="GCE21651.1"/>
    </source>
</evidence>
<accession>A0A402ARC4</accession>
<evidence type="ECO:0000256" key="1">
    <source>
        <dbReference type="SAM" id="Phobius"/>
    </source>
</evidence>
<feature type="transmembrane region" description="Helical" evidence="1">
    <location>
        <begin position="77"/>
        <end position="100"/>
    </location>
</feature>
<feature type="transmembrane region" description="Helical" evidence="1">
    <location>
        <begin position="143"/>
        <end position="163"/>
    </location>
</feature>
<dbReference type="EMBL" id="BIFS01000001">
    <property type="protein sequence ID" value="GCE21651.1"/>
    <property type="molecule type" value="Genomic_DNA"/>
</dbReference>
<name>A0A402ARC4_9CHLR</name>
<comment type="caution">
    <text evidence="2">The sequence shown here is derived from an EMBL/GenBank/DDBJ whole genome shotgun (WGS) entry which is preliminary data.</text>
</comment>
<feature type="transmembrane region" description="Helical" evidence="1">
    <location>
        <begin position="43"/>
        <end position="65"/>
    </location>
</feature>
<dbReference type="OrthoDB" id="162611at2"/>
<reference evidence="3" key="1">
    <citation type="submission" date="2018-12" db="EMBL/GenBank/DDBJ databases">
        <title>Tengunoibacter tsumagoiensis gen. nov., sp. nov., Dictyobacter kobayashii sp. nov., D. alpinus sp. nov., and D. joshuensis sp. nov. and description of Dictyobacteraceae fam. nov. within the order Ktedonobacterales isolated from Tengu-no-mugimeshi.</title>
        <authorList>
            <person name="Wang C.M."/>
            <person name="Zheng Y."/>
            <person name="Sakai Y."/>
            <person name="Toyoda A."/>
            <person name="Minakuchi Y."/>
            <person name="Abe K."/>
            <person name="Yokota A."/>
            <person name="Yabe S."/>
        </authorList>
    </citation>
    <scope>NUCLEOTIDE SEQUENCE [LARGE SCALE GENOMIC DNA]</scope>
    <source>
        <strain evidence="3">Uno11</strain>
    </source>
</reference>
<keyword evidence="3" id="KW-1185">Reference proteome</keyword>
<keyword evidence="1" id="KW-0812">Transmembrane</keyword>
<protein>
    <recommendedName>
        <fullName evidence="4">DUF4199 domain-containing protein</fullName>
    </recommendedName>
</protein>
<sequence length="189" mass="19622">MVEGTLVKSKGSPALGHGFLFGLVLGVIQIVLGLLVSNLHQPALTLPLSLVGVLFALFFYFLAGVRASQSTGRVGTGAFAGLWTAIISALVSLIGAYSLATVNINTFRELQRVVIEDAAKRLNQPVPATAEQFLFGAVNASGLGSFTLSLLLGLLIGALGGLIGRGKTSRYSRIYDAARPAASATPKHS</sequence>
<keyword evidence="1" id="KW-1133">Transmembrane helix</keyword>
<dbReference type="AlphaFoldDB" id="A0A402ARC4"/>
<proteinExistence type="predicted"/>
<feature type="transmembrane region" description="Helical" evidence="1">
    <location>
        <begin position="18"/>
        <end position="37"/>
    </location>
</feature>